<feature type="region of interest" description="Disordered" evidence="2">
    <location>
        <begin position="3413"/>
        <end position="3721"/>
    </location>
</feature>
<proteinExistence type="predicted"/>
<feature type="compositionally biased region" description="Basic and acidic residues" evidence="2">
    <location>
        <begin position="3940"/>
        <end position="3950"/>
    </location>
</feature>
<accession>A0ABM1XTY4</accession>
<keyword evidence="5" id="KW-1185">Reference proteome</keyword>
<feature type="compositionally biased region" description="Low complexity" evidence="2">
    <location>
        <begin position="3532"/>
        <end position="3542"/>
    </location>
</feature>
<feature type="compositionally biased region" description="Low complexity" evidence="2">
    <location>
        <begin position="3549"/>
        <end position="3574"/>
    </location>
</feature>
<feature type="compositionally biased region" description="Basic and acidic residues" evidence="2">
    <location>
        <begin position="3760"/>
        <end position="3773"/>
    </location>
</feature>
<dbReference type="PANTHER" id="PTHR48125">
    <property type="entry name" value="LP07818P1"/>
    <property type="match status" value="1"/>
</dbReference>
<feature type="compositionally biased region" description="Basic and acidic residues" evidence="2">
    <location>
        <begin position="2380"/>
        <end position="2397"/>
    </location>
</feature>
<feature type="compositionally biased region" description="Basic and acidic residues" evidence="2">
    <location>
        <begin position="3842"/>
        <end position="3855"/>
    </location>
</feature>
<feature type="compositionally biased region" description="Basic and acidic residues" evidence="2">
    <location>
        <begin position="2342"/>
        <end position="2356"/>
    </location>
</feature>
<feature type="compositionally biased region" description="Low complexity" evidence="2">
    <location>
        <begin position="3918"/>
        <end position="3939"/>
    </location>
</feature>
<organism evidence="4 5">
    <name type="scientific">Aedes albopictus</name>
    <name type="common">Asian tiger mosquito</name>
    <name type="synonym">Stegomyia albopicta</name>
    <dbReference type="NCBI Taxonomy" id="7160"/>
    <lineage>
        <taxon>Eukaryota</taxon>
        <taxon>Metazoa</taxon>
        <taxon>Ecdysozoa</taxon>
        <taxon>Arthropoda</taxon>
        <taxon>Hexapoda</taxon>
        <taxon>Insecta</taxon>
        <taxon>Pterygota</taxon>
        <taxon>Neoptera</taxon>
        <taxon>Endopterygota</taxon>
        <taxon>Diptera</taxon>
        <taxon>Nematocera</taxon>
        <taxon>Culicoidea</taxon>
        <taxon>Culicidae</taxon>
        <taxon>Culicinae</taxon>
        <taxon>Aedini</taxon>
        <taxon>Aedes</taxon>
        <taxon>Stegomyia</taxon>
    </lineage>
</organism>
<feature type="compositionally biased region" description="Basic and acidic residues" evidence="2">
    <location>
        <begin position="1307"/>
        <end position="1327"/>
    </location>
</feature>
<evidence type="ECO:0000259" key="3">
    <source>
        <dbReference type="PROSITE" id="PS50157"/>
    </source>
</evidence>
<feature type="region of interest" description="Disordered" evidence="2">
    <location>
        <begin position="264"/>
        <end position="287"/>
    </location>
</feature>
<keyword evidence="1" id="KW-0863">Zinc-finger</keyword>
<feature type="region of interest" description="Disordered" evidence="2">
    <location>
        <begin position="2846"/>
        <end position="2928"/>
    </location>
</feature>
<reference evidence="5" key="1">
    <citation type="journal article" date="2015" name="Proc. Natl. Acad. Sci. U.S.A.">
        <title>Genome sequence of the Asian Tiger mosquito, Aedes albopictus, reveals insights into its biology, genetics, and evolution.</title>
        <authorList>
            <person name="Chen X.G."/>
            <person name="Jiang X."/>
            <person name="Gu J."/>
            <person name="Xu M."/>
            <person name="Wu Y."/>
            <person name="Deng Y."/>
            <person name="Zhang C."/>
            <person name="Bonizzoni M."/>
            <person name="Dermauw W."/>
            <person name="Vontas J."/>
            <person name="Armbruster P."/>
            <person name="Huang X."/>
            <person name="Yang Y."/>
            <person name="Zhang H."/>
            <person name="He W."/>
            <person name="Peng H."/>
            <person name="Liu Y."/>
            <person name="Wu K."/>
            <person name="Chen J."/>
            <person name="Lirakis M."/>
            <person name="Topalis P."/>
            <person name="Van Leeuwen T."/>
            <person name="Hall A.B."/>
            <person name="Jiang X."/>
            <person name="Thorpe C."/>
            <person name="Mueller R.L."/>
            <person name="Sun C."/>
            <person name="Waterhouse R.M."/>
            <person name="Yan G."/>
            <person name="Tu Z.J."/>
            <person name="Fang X."/>
            <person name="James A.A."/>
        </authorList>
    </citation>
    <scope>NUCLEOTIDE SEQUENCE [LARGE SCALE GENOMIC DNA]</scope>
    <source>
        <strain evidence="5">Foshan</strain>
    </source>
</reference>
<feature type="compositionally biased region" description="Low complexity" evidence="2">
    <location>
        <begin position="343"/>
        <end position="366"/>
    </location>
</feature>
<feature type="compositionally biased region" description="Low complexity" evidence="2">
    <location>
        <begin position="3494"/>
        <end position="3504"/>
    </location>
</feature>
<protein>
    <recommendedName>
        <fullName evidence="3">C2H2-type domain-containing protein</fullName>
    </recommendedName>
</protein>
<keyword evidence="1" id="KW-0479">Metal-binding</keyword>
<feature type="compositionally biased region" description="Polar residues" evidence="2">
    <location>
        <begin position="825"/>
        <end position="836"/>
    </location>
</feature>
<feature type="region of interest" description="Disordered" evidence="2">
    <location>
        <begin position="1219"/>
        <end position="1419"/>
    </location>
</feature>
<dbReference type="Proteomes" id="UP000069940">
    <property type="component" value="Unassembled WGS sequence"/>
</dbReference>
<dbReference type="PROSITE" id="PS50157">
    <property type="entry name" value="ZINC_FINGER_C2H2_2"/>
    <property type="match status" value="2"/>
</dbReference>
<feature type="compositionally biased region" description="Basic and acidic residues" evidence="2">
    <location>
        <begin position="2589"/>
        <end position="2606"/>
    </location>
</feature>
<feature type="domain" description="C2H2-type" evidence="3">
    <location>
        <begin position="3138"/>
        <end position="3167"/>
    </location>
</feature>
<dbReference type="EnsemblMetazoa" id="AALFPA23_002823.R2869">
    <property type="protein sequence ID" value="AALFPA23_002823.P2869"/>
    <property type="gene ID" value="AALFPA23_002823"/>
</dbReference>
<evidence type="ECO:0000256" key="1">
    <source>
        <dbReference type="PROSITE-ProRule" id="PRU00042"/>
    </source>
</evidence>
<feature type="region of interest" description="Disordered" evidence="2">
    <location>
        <begin position="2177"/>
        <end position="2666"/>
    </location>
</feature>
<feature type="compositionally biased region" description="Basic and acidic residues" evidence="2">
    <location>
        <begin position="1338"/>
        <end position="1360"/>
    </location>
</feature>
<feature type="compositionally biased region" description="Acidic residues" evidence="2">
    <location>
        <begin position="4038"/>
        <end position="4048"/>
    </location>
</feature>
<feature type="compositionally biased region" description="Basic and acidic residues" evidence="2">
    <location>
        <begin position="1229"/>
        <end position="1243"/>
    </location>
</feature>
<feature type="compositionally biased region" description="Basic and acidic residues" evidence="2">
    <location>
        <begin position="1106"/>
        <end position="1156"/>
    </location>
</feature>
<reference evidence="4" key="2">
    <citation type="submission" date="2025-05" db="UniProtKB">
        <authorList>
            <consortium name="EnsemblMetazoa"/>
        </authorList>
    </citation>
    <scope>IDENTIFICATION</scope>
    <source>
        <strain evidence="4">Foshan</strain>
    </source>
</reference>
<feature type="compositionally biased region" description="Basic and acidic residues" evidence="2">
    <location>
        <begin position="2222"/>
        <end position="2242"/>
    </location>
</feature>
<feature type="compositionally biased region" description="Basic and acidic residues" evidence="2">
    <location>
        <begin position="2856"/>
        <end position="2866"/>
    </location>
</feature>
<feature type="compositionally biased region" description="Basic residues" evidence="2">
    <location>
        <begin position="943"/>
        <end position="952"/>
    </location>
</feature>
<evidence type="ECO:0000313" key="4">
    <source>
        <dbReference type="EnsemblMetazoa" id="AALFPA23_002823.P2869"/>
    </source>
</evidence>
<dbReference type="InterPro" id="IPR013087">
    <property type="entry name" value="Znf_C2H2_type"/>
</dbReference>
<feature type="compositionally biased region" description="Basic and acidic residues" evidence="2">
    <location>
        <begin position="2747"/>
        <end position="2791"/>
    </location>
</feature>
<feature type="region of interest" description="Disordered" evidence="2">
    <location>
        <begin position="342"/>
        <end position="440"/>
    </location>
</feature>
<feature type="compositionally biased region" description="Basic and acidic residues" evidence="2">
    <location>
        <begin position="1266"/>
        <end position="1284"/>
    </location>
</feature>
<feature type="region of interest" description="Disordered" evidence="2">
    <location>
        <begin position="2036"/>
        <end position="2122"/>
    </location>
</feature>
<feature type="region of interest" description="Disordered" evidence="2">
    <location>
        <begin position="3068"/>
        <end position="3131"/>
    </location>
</feature>
<dbReference type="PANTHER" id="PTHR48125:SF12">
    <property type="entry name" value="AT HOOK TRANSCRIPTION FACTOR FAMILY-RELATED"/>
    <property type="match status" value="1"/>
</dbReference>
<feature type="compositionally biased region" description="Low complexity" evidence="2">
    <location>
        <begin position="38"/>
        <end position="51"/>
    </location>
</feature>
<feature type="compositionally biased region" description="Low complexity" evidence="2">
    <location>
        <begin position="421"/>
        <end position="434"/>
    </location>
</feature>
<name>A0ABM1XTY4_AEDAL</name>
<feature type="compositionally biased region" description="Low complexity" evidence="2">
    <location>
        <begin position="953"/>
        <end position="973"/>
    </location>
</feature>
<feature type="compositionally biased region" description="Basic and acidic residues" evidence="2">
    <location>
        <begin position="371"/>
        <end position="383"/>
    </location>
</feature>
<feature type="compositionally biased region" description="Low complexity" evidence="2">
    <location>
        <begin position="58"/>
        <end position="92"/>
    </location>
</feature>
<feature type="compositionally biased region" description="Low complexity" evidence="2">
    <location>
        <begin position="4075"/>
        <end position="4108"/>
    </location>
</feature>
<feature type="region of interest" description="Disordered" evidence="2">
    <location>
        <begin position="4034"/>
        <end position="4129"/>
    </location>
</feature>
<feature type="region of interest" description="Disordered" evidence="2">
    <location>
        <begin position="1939"/>
        <end position="2008"/>
    </location>
</feature>
<feature type="compositionally biased region" description="Polar residues" evidence="2">
    <location>
        <begin position="3096"/>
        <end position="3105"/>
    </location>
</feature>
<evidence type="ECO:0000313" key="5">
    <source>
        <dbReference type="Proteomes" id="UP000069940"/>
    </source>
</evidence>
<feature type="compositionally biased region" description="Basic and acidic residues" evidence="2">
    <location>
        <begin position="2276"/>
        <end position="2292"/>
    </location>
</feature>
<feature type="region of interest" description="Disordered" evidence="2">
    <location>
        <begin position="1636"/>
        <end position="1740"/>
    </location>
</feature>
<feature type="domain" description="C2H2-type" evidence="3">
    <location>
        <begin position="169"/>
        <end position="197"/>
    </location>
</feature>
<feature type="compositionally biased region" description="Basic and acidic residues" evidence="2">
    <location>
        <begin position="3791"/>
        <end position="3804"/>
    </location>
</feature>
<feature type="region of interest" description="Disordered" evidence="2">
    <location>
        <begin position="2726"/>
        <end position="2796"/>
    </location>
</feature>
<feature type="compositionally biased region" description="Basic and acidic residues" evidence="2">
    <location>
        <begin position="2320"/>
        <end position="2334"/>
    </location>
</feature>
<feature type="compositionally biased region" description="Polar residues" evidence="2">
    <location>
        <begin position="3871"/>
        <end position="3892"/>
    </location>
</feature>
<feature type="compositionally biased region" description="Polar residues" evidence="2">
    <location>
        <begin position="2102"/>
        <end position="2116"/>
    </location>
</feature>
<feature type="region of interest" description="Disordered" evidence="2">
    <location>
        <begin position="1747"/>
        <end position="1766"/>
    </location>
</feature>
<feature type="compositionally biased region" description="Polar residues" evidence="2">
    <location>
        <begin position="1367"/>
        <end position="1414"/>
    </location>
</feature>
<feature type="compositionally biased region" description="Basic and acidic residues" evidence="2">
    <location>
        <begin position="3030"/>
        <end position="3046"/>
    </location>
</feature>
<feature type="region of interest" description="Disordered" evidence="2">
    <location>
        <begin position="2943"/>
        <end position="2990"/>
    </location>
</feature>
<feature type="region of interest" description="Disordered" evidence="2">
    <location>
        <begin position="3738"/>
        <end position="3981"/>
    </location>
</feature>
<sequence>MTKLVHQHSSSSGAADQPLPEVSEQCGDDQEGQSPQASSTPSKGSSTTPTSKQRHQASSSNRRTSTRLTSIRNDSFSSASSSSSSSSLSSAADLESGPDVKPLPSGEDCFKVPSVAPGTPCEEHQEPAGVICRLPLDRLQAILGALNILKSPADSESGTSTSPSPTYKLLCLYCDRTFASQTLMAKHTDRVHRIPKDRRSSSRVVPTINDGAFPSCSYCNKGKVLNPASEDLSQLFKHLVDQHSDRYFACEACAVRFPTDESRDAHMEATHQPPTASTPETRTRPKSKAALKSFNLNKSIINSCDIITTPLTVQVDFDTEAIKNLTIENADAVDSLSAALGMAGNSSSSTRLRSSGRTSARSGTSAPPGSDKSKVFKKSDKMLMRSSGPTLSRLGIAQHRTPRQGRRAASAKNRRKITTDSASCSSSLSGTSSSQPDNHYNKITKLKTIRSTLNNPSGTSETDFVVSRGGKNDIVSTYDEDFYETVNANVRQNLRCHLDGKLEASDPNAPSPISPVPAAIPAIRSTVVKSPHQNESKIHEATNLPAMTVFPTLLTIEQFGTDLLPLTKMKKKPITKNSWKWKWDFVKKYKYVNENGKIVKKIKQPTLGLRDLSKLDMWTQLTMRTKHEVIRNCRNLCDPGSYISAVGDSLRQEQRKQVEELNHILDSRLLPQINLEQHDQSIIKLEAVEPLEEGAEYSDQYSEQQESNTIDEDFISGLQLLRLADTNRRQQVVLSGEWARPRCYICYCCGDKFNSLKQMEEHKTFRHPYVYSTYYEIVGRELIEKQLFKHFFIPLSALTMHRIHYSRLSSYPAGFDRHRFPPIRQPSSESTATITEIKSEDSSSNEATSFSTSTASSSSLMSVSVNTASSSTSSMSSRSALDALLAAGDDFTTSFTNYPPESSPARCSKCSKECVNTLVLYAHILNCTNDYIWLQAKKRMKYRRANRRRKGCNRAALAARKAQHASAQASGGAVEKSETASNHSGGDADSSSSSSSDAKKKPKSPPRPKEKDSDIVRRLTANLPAKRISRQILQVPKQIRKRPQQIGLVKGGGKKQVVSTLAPSKAGVPRGATAMALSKLRSGKIAVMPSSIKKLPVKIKPKPKPVVKEEVTVDVESDGKKNEKIKEEKEEDTKEEHEQKEGDVGEKKEDKLKEQKASIVKKKMVVPRGRILPVRGNAFVNRTQWKGKKVLPFRKGGLSGNGRTLRSGIVKVSPTVGARKIKAKSVTPTKKEVTEKDNKEKEPSSPANVKKNSPKRKGSKSPMEVPGKEVKSDLGEVCEKRDEQKEEDTEKMEEVGSKNPEGIVEEGQGKNDEGIEEKGNPVDKEVPIESSNDAGSHIVEEEPHEPVEERSPLKEVELMKDNVMTPKASQTLSEESPNQSIVSQPITPVKSPSLNSQSASTPTTPSCGVGNQQSNKRKQKKLNDCIAMLTSKLSEKIGVDFFNQAIAKTVGPKTTAPSVETRASSKQLLLPINNLVPLHPPTITAMPLQITPPQSAPLPLVMNNRRSSVSSQPPAMLSPVSPIVTPMEEISDEPLNLSKNSPIGRSAPPRSRDVYQKPPQHLSPPPPSPTALHSPHQHPGLLRLPSPQPQHHQHQSSQQPGPSTPNRNLPSIKLPPGLIIERVEYKSRPVISKEAPSVTIVARRQPPPSMDGRSTMQSTPTEPPLPPSPQPMTRRQSIHQQQLYGDPRKITPPMHPQQQQQQQQQQQLPSPKQPQQIQPQSAPPPTPSIASTLRQERPLENRISVTITEANKDRHHSPVAKQPPITLNIPERLPVIDRAPPTSVMNPTPLIIPSVPIPVSTQSSGSGSSKRSRRKSVFVAPTPVSESPPAPVAQLAPVPPAPVVGPPFLPGPFPLFPHSLLAGPPLGLDLQRLAAVGLPPHLKPPAIPPLTVPAPPAPAAAAAAAFLEKIFLPNRDVIVKQIESAAAAAAAAAAAQSVPPVPISPSKSAPEVAPSLQLQPPKEVTPSTTPAPVEKKSRSRARSSKAKTQSVIVSSSNATPLVLPGPEVLPSQALPVEVPQPKTSVPVESLLIPAPVPIEQPQIDPPLEPAPSKKKTPPRKESTPKPTEKLDSSTIPIEPSAVDSQIDPKSQDHELEAEEPSKSSQTPTPAGNSSAKTVRKRRKNELAAILSDQLLESFKEVDQNALQDLKMMHDMSCEKPDIKFSLEQIPQLAKRKVNIRHPDLLTPATRQSPVAVGKKTPVKKVTKDQSGKDQTTDEVQEDEKPNENDETKEVEAAEKEESAQNIPTDETDKVEHRPEPVIEDISKPTSKKNAKKASEKLSKKVEDKDAKQVEVQQEKPGTPAVQPAKKAPPNRRTRKLSIDIERIAGLDRKGRQNLKAKYSKELESLDIAERLNESPVQKKTKGKASKKGEIVQTDGEVAKKEDEKIAEADKQPEKSVQPSVEEAVPASSKKKSPPKSRSKTPFPFPKEGPVEKTDLDRLKESLNIETATKKSATSKKKQLVPVQDPQNVEAELASPTPEPTTQKKSSKRKSGKADKDEAAVEPENVSNKKKKETSEESEFVQAKVESPPKSATVKTSAKRTKTPAPVEESPQKSPAKQRKTPAPMEESPPKSPAKHSKTSTVVQEQRPKSPDKQNKAPVEETLIKTPTKRSKTPAPKEEIVVKSPAKRSKTPAPAEEKPRSPSPVITPKKAKTPTPPKRIMARRSSVFVDRNLAQYLEERDAEQELLSHSSFKDDLILTSRRGTRSQGTVHLELVQSFAEAAMKPRDPRRRSAAAVAAAAASAKRAEEERKAAEEERKRMEEANRRRWEEEKRKYEEEEERKKREAEQAKPAPVLRRISARRASLFIAPPVEIEEPKVPEENIAEISKATKRQYRRRASVYQPMSFLDEEEQMEKQKQEEQKAKTQSRSKTPGPGGVWDQDIKTVGRRRNQSVFNGTPEPTIESLLEPLSLPTSGTKRRTKNSQLAENLSKLFNIEEEIQMIDRSKRKPRKSNTPVAFESPASVLVSSTPVKEAKDSPVAPKESPIVVEPKKIDELVKVVEKEVAKASIAPKPRESLSFSNDDEDDTPKLNKLVEDIINKSESESDSDDDNMSLACFVRREESFLKPNQHQSQESLEENAEDESNSAMDDDMSVTTEVTTFGGSIRKRKRRKSICVTKSRRPKPPVDDSKPVVTFNCDLCKKVFKKQDAFNKHRMTLSHIAKLSEQEYLEAQQKERNAAATTAPISERVQAQAAAHPNTGASPPKEFDKDGPMKVLSQEEKLFYECCSMLKESNADNENLNLTVSLKSDEMAPGIVCEQIPTAKASVAFPNPFSGIPEQDKASDGCFNMGDSFPSFQDVSESENYIQTINQRYADKNLADPFTKLSAADITQQAENDGNLSPQNSTKSTSSQASVFSQKTIKTKGALKGYDNFKVSIPVAGTMQTSKESKLDTLADVALCGDIPQVFDFKDSEEEKEAELSGRIPEVSTSTPQKATKGEGSPKNGLQASGKRTPAKKEPAGNKLGFRAKKKGNATPTASTSRRSTARGKKAAVTPVAKTAASNSKTDPDDVYAFQDSPPEEAETLLSYSSKKTAASTSSPATVGKSTATEAAAQSAAADQGEDSQLSSLSFSDRDDFVYGTNTLSEEDEDDKSSSYSSSQTTPKKPVKADVQKKSLIMGRIFKKTKDKPKDEVGPKKATAATADQAKPVAKDFDKLFDTLKKSEAEENPDKGGSSTEAEQSSETIDPKLLEEDDDDEKGNRNLRRRSTQKKLTETWDSDEYEDFNLKNVVDLIEKKDGRVVLKKPQKDASVTEDDKDTSKSSEDKLDESPLKIVNPPSKETAATKGKGVPEKKPVVTDETIRQVMESVIMEVTMNKNNRARDNKRRGKARPSKPASSDSSREDENLLEKDSSSENISSLDEHVLESSVMISSRTITTKFKQKLNSTQTGKQKEETKGPKQTAQQDKPPQEETKKPTTAKTVNNNNNQNQKTKVTAKAAKEQRKETPEAKSNANNAKLKQRKGPPKKMKNVAYDPDSDFEDNIKCKKVKKKLLESDIEANLKIEQLNAQLSDSILMPAPRRKRNAAETLYFWSSSSEEDDVEEDFVEVSSKGGGASNKKKKAGASKTKPSPGQQTKAQQKAQQKQKQQQSQQQQQLQQKQLDAQSAMEAGDDTSSSSEHMQQHGWIVGDSHKKLVTLLAHAKGKQDNRTVKATGGSRRK</sequence>
<feature type="compositionally biased region" description="Basic residues" evidence="2">
    <location>
        <begin position="2412"/>
        <end position="2422"/>
    </location>
</feature>
<feature type="region of interest" description="Disordered" evidence="2">
    <location>
        <begin position="822"/>
        <end position="852"/>
    </location>
</feature>
<feature type="region of interest" description="Disordered" evidence="2">
    <location>
        <begin position="3338"/>
        <end position="3358"/>
    </location>
</feature>
<feature type="region of interest" description="Disordered" evidence="2">
    <location>
        <begin position="1"/>
        <end position="105"/>
    </location>
</feature>
<feature type="compositionally biased region" description="Basic and acidic residues" evidence="2">
    <location>
        <begin position="2205"/>
        <end position="2215"/>
    </location>
</feature>
<feature type="compositionally biased region" description="Polar residues" evidence="2">
    <location>
        <begin position="3676"/>
        <end position="3687"/>
    </location>
</feature>
<feature type="compositionally biased region" description="Basic residues" evidence="2">
    <location>
        <begin position="3825"/>
        <end position="3834"/>
    </location>
</feature>
<feature type="compositionally biased region" description="Polar residues" evidence="2">
    <location>
        <begin position="1988"/>
        <end position="1999"/>
    </location>
</feature>
<feature type="compositionally biased region" description="Pro residues" evidence="2">
    <location>
        <begin position="1661"/>
        <end position="1670"/>
    </location>
</feature>
<feature type="region of interest" description="Disordered" evidence="2">
    <location>
        <begin position="3191"/>
        <end position="3214"/>
    </location>
</feature>
<feature type="compositionally biased region" description="Low complexity" evidence="2">
    <location>
        <begin position="3639"/>
        <end position="3651"/>
    </location>
</feature>
<feature type="compositionally biased region" description="Basic residues" evidence="2">
    <location>
        <begin position="3960"/>
        <end position="3971"/>
    </location>
</feature>
<dbReference type="RefSeq" id="XP_019933385.3">
    <property type="nucleotide sequence ID" value="XM_020077826.3"/>
</dbReference>
<feature type="compositionally biased region" description="Low complexity" evidence="2">
    <location>
        <begin position="2736"/>
        <end position="2746"/>
    </location>
</feature>
<dbReference type="PROSITE" id="PS00028">
    <property type="entry name" value="ZINC_FINGER_C2H2_1"/>
    <property type="match status" value="4"/>
</dbReference>
<feature type="compositionally biased region" description="Acidic residues" evidence="2">
    <location>
        <begin position="3078"/>
        <end position="3095"/>
    </location>
</feature>
<feature type="compositionally biased region" description="Low complexity" evidence="2">
    <location>
        <begin position="2900"/>
        <end position="2917"/>
    </location>
</feature>
<feature type="compositionally biased region" description="Low complexity" evidence="2">
    <location>
        <begin position="1696"/>
        <end position="1720"/>
    </location>
</feature>
<feature type="region of interest" description="Disordered" evidence="2">
    <location>
        <begin position="3007"/>
        <end position="3056"/>
    </location>
</feature>
<feature type="compositionally biased region" description="Pro residues" evidence="2">
    <location>
        <begin position="2036"/>
        <end position="2049"/>
    </location>
</feature>
<feature type="compositionally biased region" description="Basic and acidic residues" evidence="2">
    <location>
        <begin position="2058"/>
        <end position="2071"/>
    </location>
</feature>
<evidence type="ECO:0000256" key="2">
    <source>
        <dbReference type="SAM" id="MobiDB-lite"/>
    </source>
</evidence>
<dbReference type="SMART" id="SM00355">
    <property type="entry name" value="ZnF_C2H2"/>
    <property type="match status" value="6"/>
</dbReference>
<feature type="region of interest" description="Disordered" evidence="2">
    <location>
        <begin position="1532"/>
        <end position="1614"/>
    </location>
</feature>
<feature type="compositionally biased region" description="Low complexity" evidence="2">
    <location>
        <begin position="1595"/>
        <end position="1605"/>
    </location>
</feature>
<feature type="compositionally biased region" description="Basic residues" evidence="2">
    <location>
        <begin position="3108"/>
        <end position="3126"/>
    </location>
</feature>
<feature type="compositionally biased region" description="Low complexity" evidence="2">
    <location>
        <begin position="3477"/>
        <end position="3486"/>
    </location>
</feature>
<feature type="region of interest" description="Disordered" evidence="2">
    <location>
        <begin position="943"/>
        <end position="1015"/>
    </location>
</feature>
<feature type="compositionally biased region" description="Low complexity" evidence="2">
    <location>
        <begin position="1939"/>
        <end position="1950"/>
    </location>
</feature>
<feature type="region of interest" description="Disordered" evidence="2">
    <location>
        <begin position="1106"/>
        <end position="1158"/>
    </location>
</feature>
<feature type="compositionally biased region" description="Basic and acidic residues" evidence="2">
    <location>
        <begin position="3652"/>
        <end position="3673"/>
    </location>
</feature>
<feature type="compositionally biased region" description="Basic and acidic residues" evidence="2">
    <location>
        <begin position="2432"/>
        <end position="2446"/>
    </location>
</feature>
<feature type="region of interest" description="Disordered" evidence="2">
    <location>
        <begin position="4141"/>
        <end position="4161"/>
    </location>
</feature>
<feature type="compositionally biased region" description="Basic and acidic residues" evidence="2">
    <location>
        <begin position="2250"/>
        <end position="2266"/>
    </location>
</feature>
<feature type="compositionally biased region" description="Polar residues" evidence="2">
    <location>
        <begin position="1673"/>
        <end position="1683"/>
    </location>
</feature>
<dbReference type="GeneID" id="109623312"/>
<feature type="compositionally biased region" description="Low complexity" evidence="2">
    <location>
        <begin position="1787"/>
        <end position="1809"/>
    </location>
</feature>
<feature type="compositionally biased region" description="Low complexity" evidence="2">
    <location>
        <begin position="842"/>
        <end position="852"/>
    </location>
</feature>
<keyword evidence="1" id="KW-0862">Zinc</keyword>
<feature type="region of interest" description="Disordered" evidence="2">
    <location>
        <begin position="1778"/>
        <end position="1831"/>
    </location>
</feature>